<dbReference type="EMBL" id="CP001801">
    <property type="protein sequence ID" value="ACX95537.1"/>
    <property type="molecule type" value="Genomic_DNA"/>
</dbReference>
<dbReference type="AlphaFoldDB" id="D0KYL4"/>
<keyword evidence="2" id="KW-1185">Reference proteome</keyword>
<protein>
    <submittedName>
        <fullName evidence="1">Uncharacterized protein</fullName>
    </submittedName>
</protein>
<dbReference type="STRING" id="555778.Hneap_0686"/>
<dbReference type="eggNOG" id="ENOG502ZWEZ">
    <property type="taxonomic scope" value="Bacteria"/>
</dbReference>
<accession>D0KYL4</accession>
<dbReference type="Proteomes" id="UP000009102">
    <property type="component" value="Chromosome"/>
</dbReference>
<dbReference type="HOGENOM" id="CLU_2154834_0_0_6"/>
<name>D0KYL4_HALNC</name>
<gene>
    <name evidence="1" type="ordered locus">Hneap_0686</name>
</gene>
<evidence type="ECO:0000313" key="1">
    <source>
        <dbReference type="EMBL" id="ACX95537.1"/>
    </source>
</evidence>
<dbReference type="KEGG" id="hna:Hneap_0686"/>
<proteinExistence type="predicted"/>
<organism evidence="1 2">
    <name type="scientific">Halothiobacillus neapolitanus (strain ATCC 23641 / DSM 15147 / CIP 104769 / NCIMB 8539 / c2)</name>
    <name type="common">Thiobacillus neapolitanus</name>
    <dbReference type="NCBI Taxonomy" id="555778"/>
    <lineage>
        <taxon>Bacteria</taxon>
        <taxon>Pseudomonadati</taxon>
        <taxon>Pseudomonadota</taxon>
        <taxon>Gammaproteobacteria</taxon>
        <taxon>Chromatiales</taxon>
        <taxon>Halothiobacillaceae</taxon>
        <taxon>Halothiobacillus</taxon>
    </lineage>
</organism>
<reference evidence="1 2" key="1">
    <citation type="submission" date="2009-10" db="EMBL/GenBank/DDBJ databases">
        <title>Complete sequence of Halothiobacillus neapolitanus c2.</title>
        <authorList>
            <consortium name="US DOE Joint Genome Institute"/>
            <person name="Lucas S."/>
            <person name="Copeland A."/>
            <person name="Lapidus A."/>
            <person name="Glavina del Rio T."/>
            <person name="Tice H."/>
            <person name="Bruce D."/>
            <person name="Goodwin L."/>
            <person name="Pitluck S."/>
            <person name="Davenport K."/>
            <person name="Brettin T."/>
            <person name="Detter J.C."/>
            <person name="Han C."/>
            <person name="Tapia R."/>
            <person name="Larimer F."/>
            <person name="Land M."/>
            <person name="Hauser L."/>
            <person name="Kyrpides N."/>
            <person name="Mikhailova N."/>
            <person name="Kerfeld C."/>
            <person name="Cannon G."/>
            <person name="Heinhort S."/>
        </authorList>
    </citation>
    <scope>NUCLEOTIDE SEQUENCE [LARGE SCALE GENOMIC DNA]</scope>
    <source>
        <strain evidence="2">ATCC 23641 / c2</strain>
    </source>
</reference>
<sequence>MNGSHIKYRLGLGSPLLRRSFWETTDRRQLHILIMRFAQKQHLLSGKAKPSFIWRRRRLEAVAVFERRFGPVPAVFRAATLPRKLSLYSTEGRHIWPFAAQPALQAGSHAA</sequence>
<evidence type="ECO:0000313" key="2">
    <source>
        <dbReference type="Proteomes" id="UP000009102"/>
    </source>
</evidence>